<comment type="subcellular location">
    <subcellularLocation>
        <location evidence="1">Cytoplasm</location>
    </subcellularLocation>
</comment>
<dbReference type="PANTHER" id="PTHR44085:SF2">
    <property type="entry name" value="SEPIAPTERIN REDUCTASE"/>
    <property type="match status" value="1"/>
</dbReference>
<dbReference type="Pfam" id="PF00106">
    <property type="entry name" value="adh_short"/>
    <property type="match status" value="1"/>
</dbReference>
<keyword evidence="3" id="KW-0963">Cytoplasm</keyword>
<dbReference type="InterPro" id="IPR051721">
    <property type="entry name" value="Biopterin_syn/organic_redct"/>
</dbReference>
<dbReference type="InterPro" id="IPR002347">
    <property type="entry name" value="SDR_fam"/>
</dbReference>
<evidence type="ECO:0000256" key="3">
    <source>
        <dbReference type="ARBA" id="ARBA00022490"/>
    </source>
</evidence>
<sequence length="245" mass="26788">MKYFLLTGTSRGLGEALAEQLIQPEHHLICLSRTRTMNTALISAIPPIDYLEIDLNDTDQIATIMEQAFSRIDRSNVEGIYLINNAAVVSPLSRIEQGRSEQFKQNLTVNLLAPIVLTSLFIRLSESFQIEKRVLNISSSSAKNLLPGMSVYSASKAGLDVFSKCVGAEQGDGANAVKVVSVWPGMIDTALQTEARNMDKETFASADIFQMVKDRGMLASPADVATKLIKLLLGDHFIQGTVIEI</sequence>
<keyword evidence="4" id="KW-0521">NADP</keyword>
<evidence type="ECO:0000313" key="6">
    <source>
        <dbReference type="EMBL" id="GFZ79372.1"/>
    </source>
</evidence>
<dbReference type="Proteomes" id="UP000615455">
    <property type="component" value="Unassembled WGS sequence"/>
</dbReference>
<accession>A0ABQ1ENF9</accession>
<proteinExistence type="inferred from homology"/>
<dbReference type="PANTHER" id="PTHR44085">
    <property type="entry name" value="SEPIAPTERIN REDUCTASE"/>
    <property type="match status" value="1"/>
</dbReference>
<keyword evidence="7" id="KW-1185">Reference proteome</keyword>
<dbReference type="RefSeq" id="WP_189012140.1">
    <property type="nucleotide sequence ID" value="NZ_BMHE01000011.1"/>
</dbReference>
<gene>
    <name evidence="6" type="ORF">GCM10008018_26020</name>
</gene>
<name>A0ABQ1ENF9_9BACL</name>
<dbReference type="InterPro" id="IPR020904">
    <property type="entry name" value="Sc_DH/Rdtase_CS"/>
</dbReference>
<dbReference type="InterPro" id="IPR036291">
    <property type="entry name" value="NAD(P)-bd_dom_sf"/>
</dbReference>
<comment type="similarity">
    <text evidence="2">Belongs to the short-chain dehydrogenases/reductases (SDR) family.</text>
</comment>
<dbReference type="EMBL" id="BMHE01000011">
    <property type="protein sequence ID" value="GFZ79372.1"/>
    <property type="molecule type" value="Genomic_DNA"/>
</dbReference>
<evidence type="ECO:0000256" key="5">
    <source>
        <dbReference type="ARBA" id="ARBA00023002"/>
    </source>
</evidence>
<reference evidence="7" key="1">
    <citation type="journal article" date="2019" name="Int. J. Syst. Evol. Microbiol.">
        <title>The Global Catalogue of Microorganisms (GCM) 10K type strain sequencing project: providing services to taxonomists for standard genome sequencing and annotation.</title>
        <authorList>
            <consortium name="The Broad Institute Genomics Platform"/>
            <consortium name="The Broad Institute Genome Sequencing Center for Infectious Disease"/>
            <person name="Wu L."/>
            <person name="Ma J."/>
        </authorList>
    </citation>
    <scope>NUCLEOTIDE SEQUENCE [LARGE SCALE GENOMIC DNA]</scope>
    <source>
        <strain evidence="7">CGMCC 1.15043</strain>
    </source>
</reference>
<evidence type="ECO:0000256" key="2">
    <source>
        <dbReference type="ARBA" id="ARBA00006484"/>
    </source>
</evidence>
<protein>
    <submittedName>
        <fullName evidence="6">Short-chain dehydrogenase</fullName>
    </submittedName>
</protein>
<evidence type="ECO:0000256" key="1">
    <source>
        <dbReference type="ARBA" id="ARBA00004496"/>
    </source>
</evidence>
<keyword evidence="5" id="KW-0560">Oxidoreductase</keyword>
<evidence type="ECO:0000313" key="7">
    <source>
        <dbReference type="Proteomes" id="UP000615455"/>
    </source>
</evidence>
<dbReference type="PROSITE" id="PS00061">
    <property type="entry name" value="ADH_SHORT"/>
    <property type="match status" value="1"/>
</dbReference>
<dbReference type="PRINTS" id="PR00081">
    <property type="entry name" value="GDHRDH"/>
</dbReference>
<organism evidence="6 7">
    <name type="scientific">Paenibacillus marchantiophytorum</name>
    <dbReference type="NCBI Taxonomy" id="1619310"/>
    <lineage>
        <taxon>Bacteria</taxon>
        <taxon>Bacillati</taxon>
        <taxon>Bacillota</taxon>
        <taxon>Bacilli</taxon>
        <taxon>Bacillales</taxon>
        <taxon>Paenibacillaceae</taxon>
        <taxon>Paenibacillus</taxon>
    </lineage>
</organism>
<dbReference type="SUPFAM" id="SSF51735">
    <property type="entry name" value="NAD(P)-binding Rossmann-fold domains"/>
    <property type="match status" value="1"/>
</dbReference>
<dbReference type="Gene3D" id="3.40.50.720">
    <property type="entry name" value="NAD(P)-binding Rossmann-like Domain"/>
    <property type="match status" value="1"/>
</dbReference>
<evidence type="ECO:0000256" key="4">
    <source>
        <dbReference type="ARBA" id="ARBA00022857"/>
    </source>
</evidence>
<comment type="caution">
    <text evidence="6">The sequence shown here is derived from an EMBL/GenBank/DDBJ whole genome shotgun (WGS) entry which is preliminary data.</text>
</comment>
<dbReference type="NCBIfam" id="NF005381">
    <property type="entry name" value="PRK06924.1"/>
    <property type="match status" value="1"/>
</dbReference>